<reference evidence="9" key="1">
    <citation type="submission" date="2020-10" db="EMBL/GenBank/DDBJ databases">
        <authorList>
            <person name="Gilroy R."/>
        </authorList>
    </citation>
    <scope>NUCLEOTIDE SEQUENCE</scope>
    <source>
        <strain evidence="9">ChiHjej12B11-29160</strain>
    </source>
</reference>
<protein>
    <submittedName>
        <fullName evidence="9">LTA synthase family protein</fullName>
    </submittedName>
</protein>
<evidence type="ECO:0000256" key="5">
    <source>
        <dbReference type="ARBA" id="ARBA00022989"/>
    </source>
</evidence>
<accession>A0A9D1HX80</accession>
<comment type="caution">
    <text evidence="9">The sequence shown here is derived from an EMBL/GenBank/DDBJ whole genome shotgun (WGS) entry which is preliminary data.</text>
</comment>
<feature type="transmembrane region" description="Helical" evidence="7">
    <location>
        <begin position="279"/>
        <end position="300"/>
    </location>
</feature>
<comment type="subcellular location">
    <subcellularLocation>
        <location evidence="1">Cell membrane</location>
        <topology evidence="1">Multi-pass membrane protein</topology>
    </subcellularLocation>
</comment>
<organism evidence="9 10">
    <name type="scientific">Candidatus Coprovicinus avistercoris</name>
    <dbReference type="NCBI Taxonomy" id="2840754"/>
    <lineage>
        <taxon>Bacteria</taxon>
        <taxon>Bacillati</taxon>
        <taxon>Actinomycetota</taxon>
        <taxon>Coriobacteriia</taxon>
        <taxon>Coriobacteriales</taxon>
        <taxon>Coriobacteriaceae</taxon>
        <taxon>Coriobacteriaceae incertae sedis</taxon>
        <taxon>Candidatus Coprovicinus</taxon>
    </lineage>
</organism>
<dbReference type="SUPFAM" id="SSF53649">
    <property type="entry name" value="Alkaline phosphatase-like"/>
    <property type="match status" value="1"/>
</dbReference>
<dbReference type="Proteomes" id="UP000824078">
    <property type="component" value="Unassembled WGS sequence"/>
</dbReference>
<comment type="pathway">
    <text evidence="2">Cell wall biogenesis; lipoteichoic acid biosynthesis.</text>
</comment>
<keyword evidence="6 7" id="KW-0472">Membrane</keyword>
<gene>
    <name evidence="9" type="ORF">IAD17_03750</name>
</gene>
<dbReference type="PANTHER" id="PTHR47371:SF3">
    <property type="entry name" value="PHOSPHOGLYCEROL TRANSFERASE I"/>
    <property type="match status" value="1"/>
</dbReference>
<evidence type="ECO:0000256" key="3">
    <source>
        <dbReference type="ARBA" id="ARBA00022475"/>
    </source>
</evidence>
<feature type="transmembrane region" description="Helical" evidence="7">
    <location>
        <begin position="65"/>
        <end position="89"/>
    </location>
</feature>
<reference evidence="9" key="2">
    <citation type="journal article" date="2021" name="PeerJ">
        <title>Extensive microbial diversity within the chicken gut microbiome revealed by metagenomics and culture.</title>
        <authorList>
            <person name="Gilroy R."/>
            <person name="Ravi A."/>
            <person name="Getino M."/>
            <person name="Pursley I."/>
            <person name="Horton D.L."/>
            <person name="Alikhan N.F."/>
            <person name="Baker D."/>
            <person name="Gharbi K."/>
            <person name="Hall N."/>
            <person name="Watson M."/>
            <person name="Adriaenssens E.M."/>
            <person name="Foster-Nyarko E."/>
            <person name="Jarju S."/>
            <person name="Secka A."/>
            <person name="Antonio M."/>
            <person name="Oren A."/>
            <person name="Chaudhuri R.R."/>
            <person name="La Ragione R."/>
            <person name="Hildebrand F."/>
            <person name="Pallen M.J."/>
        </authorList>
    </citation>
    <scope>NUCLEOTIDE SEQUENCE</scope>
    <source>
        <strain evidence="9">ChiHjej12B11-29160</strain>
    </source>
</reference>
<feature type="transmembrane region" description="Helical" evidence="7">
    <location>
        <begin position="35"/>
        <end position="53"/>
    </location>
</feature>
<evidence type="ECO:0000256" key="1">
    <source>
        <dbReference type="ARBA" id="ARBA00004651"/>
    </source>
</evidence>
<dbReference type="InterPro" id="IPR050448">
    <property type="entry name" value="OpgB/LTA_synthase_biosynth"/>
</dbReference>
<dbReference type="Gene3D" id="3.40.720.10">
    <property type="entry name" value="Alkaline Phosphatase, subunit A"/>
    <property type="match status" value="1"/>
</dbReference>
<feature type="transmembrane region" description="Helical" evidence="7">
    <location>
        <begin position="6"/>
        <end position="23"/>
    </location>
</feature>
<evidence type="ECO:0000313" key="10">
    <source>
        <dbReference type="Proteomes" id="UP000824078"/>
    </source>
</evidence>
<dbReference type="AlphaFoldDB" id="A0A9D1HX80"/>
<feature type="transmembrane region" description="Helical" evidence="7">
    <location>
        <begin position="129"/>
        <end position="154"/>
    </location>
</feature>
<proteinExistence type="predicted"/>
<feature type="domain" description="Sulfatase N-terminal" evidence="8">
    <location>
        <begin position="380"/>
        <end position="678"/>
    </location>
</feature>
<keyword evidence="3" id="KW-1003">Cell membrane</keyword>
<evidence type="ECO:0000256" key="2">
    <source>
        <dbReference type="ARBA" id="ARBA00004936"/>
    </source>
</evidence>
<name>A0A9D1HX80_9ACTN</name>
<feature type="transmembrane region" description="Helical" evidence="7">
    <location>
        <begin position="247"/>
        <end position="267"/>
    </location>
</feature>
<dbReference type="InterPro" id="IPR017850">
    <property type="entry name" value="Alkaline_phosphatase_core_sf"/>
</dbReference>
<evidence type="ECO:0000259" key="8">
    <source>
        <dbReference type="Pfam" id="PF00884"/>
    </source>
</evidence>
<dbReference type="InterPro" id="IPR000917">
    <property type="entry name" value="Sulfatase_N"/>
</dbReference>
<evidence type="ECO:0000313" key="9">
    <source>
        <dbReference type="EMBL" id="HIU24014.1"/>
    </source>
</evidence>
<feature type="transmembrane region" description="Helical" evidence="7">
    <location>
        <begin position="195"/>
        <end position="216"/>
    </location>
</feature>
<evidence type="ECO:0000256" key="6">
    <source>
        <dbReference type="ARBA" id="ARBA00023136"/>
    </source>
</evidence>
<evidence type="ECO:0000256" key="7">
    <source>
        <dbReference type="SAM" id="Phobius"/>
    </source>
</evidence>
<feature type="transmembrane region" description="Helical" evidence="7">
    <location>
        <begin position="166"/>
        <end position="188"/>
    </location>
</feature>
<keyword evidence="5 7" id="KW-1133">Transmembrane helix</keyword>
<dbReference type="GO" id="GO:0005886">
    <property type="term" value="C:plasma membrane"/>
    <property type="evidence" value="ECO:0007669"/>
    <property type="project" value="UniProtKB-SubCell"/>
</dbReference>
<dbReference type="EMBL" id="DVMQ01000013">
    <property type="protein sequence ID" value="HIU24014.1"/>
    <property type="molecule type" value="Genomic_DNA"/>
</dbReference>
<dbReference type="PANTHER" id="PTHR47371">
    <property type="entry name" value="LIPOTEICHOIC ACID SYNTHASE"/>
    <property type="match status" value="1"/>
</dbReference>
<dbReference type="Pfam" id="PF00884">
    <property type="entry name" value="Sulfatase"/>
    <property type="match status" value="1"/>
</dbReference>
<dbReference type="CDD" id="cd16015">
    <property type="entry name" value="LTA_synthase"/>
    <property type="match status" value="1"/>
</dbReference>
<evidence type="ECO:0000256" key="4">
    <source>
        <dbReference type="ARBA" id="ARBA00022692"/>
    </source>
</evidence>
<sequence length="740" mass="81516">MDTTVPIIGIVFLLLGFCGRQIWRAKKHHPMHWEETPWIFPSLALLIFLFFWRQAGLIDSSERHYLFLNAGITLCGFVALGRLFFLNLFNRLATFIRGQVLPTCTGAHAKDASEEKTSKLSWSYIARSCCGYSLGGLLHAAMLVAVTCLSIFALETPFNPAFPTDIPQKFVVLEFCLIFGVCIALYFLGQRRGLLVALVPILSLFAGVALGFVYSFRATVITPVDLFALGTAADVAGNFSYVLSDPYLYAIAAGISAVTLCALLFPVKPYICKKMPVRAAANTIVGLVCTCLLIGLVATYDFRSFGITIDAWNTTSSYLSQGSLVSFITEAQNMSVKAPEGYTKGAAQSLINTYATTFDNSLGTSSTRLAAEAQFAQQQPDIVVVMDETFSDLSIYNGLACNYPGPTFFKYGMPTSLASGSLSVSVLGGGTCNTEFEMLTGLPLAYVGGSNYPYAMYDLKGTPNLASQLAAEGYDTTAIHALLGTNWNRDTVYENFGFERFITIDDFENAPYFHNFVSDRATFDKTLEVLREGDGPQFVLNITIQNHSGYTTGSIPEDRLTNYHPNGYDDGALNSELNEYLSCIQASDEDLAYFVDKLSKLDRPVMLVYFGDHQPSLGSAYNDLICQEDAGTLTHQQRAFQTVYTIWTNYEVPRESATTINRPSSPSFLSAQMLYAIGAPLTDYQKAQLVISQEAPCLNSFGIQDIAGTWYPLNDTNSPLAQINRDYSYMAYYTFESRKK</sequence>
<keyword evidence="4 7" id="KW-0812">Transmembrane</keyword>